<name>A0ABS3CWY1_9ALTE</name>
<accession>A0ABS3CWY1</accession>
<evidence type="ECO:0000313" key="2">
    <source>
        <dbReference type="EMBL" id="MBN7821633.1"/>
    </source>
</evidence>
<feature type="compositionally biased region" description="Polar residues" evidence="1">
    <location>
        <begin position="120"/>
        <end position="139"/>
    </location>
</feature>
<dbReference type="InterPro" id="IPR011990">
    <property type="entry name" value="TPR-like_helical_dom_sf"/>
</dbReference>
<gene>
    <name evidence="2" type="ORF">J0A65_17325</name>
</gene>
<dbReference type="EMBL" id="JAFKCS010000021">
    <property type="protein sequence ID" value="MBN7821633.1"/>
    <property type="molecule type" value="Genomic_DNA"/>
</dbReference>
<organism evidence="2 3">
    <name type="scientific">Bowmanella yangjiangensis</name>
    <dbReference type="NCBI Taxonomy" id="2811230"/>
    <lineage>
        <taxon>Bacteria</taxon>
        <taxon>Pseudomonadati</taxon>
        <taxon>Pseudomonadota</taxon>
        <taxon>Gammaproteobacteria</taxon>
        <taxon>Alteromonadales</taxon>
        <taxon>Alteromonadaceae</taxon>
        <taxon>Bowmanella</taxon>
    </lineage>
</organism>
<proteinExistence type="predicted"/>
<reference evidence="2 3" key="1">
    <citation type="submission" date="2021-03" db="EMBL/GenBank/DDBJ databases">
        <title>novel species isolated from a fishpond in China.</title>
        <authorList>
            <person name="Lu H."/>
            <person name="Cai Z."/>
        </authorList>
    </citation>
    <scope>NUCLEOTIDE SEQUENCE [LARGE SCALE GENOMIC DNA]</scope>
    <source>
        <strain evidence="2 3">Y57</strain>
    </source>
</reference>
<feature type="region of interest" description="Disordered" evidence="1">
    <location>
        <begin position="103"/>
        <end position="139"/>
    </location>
</feature>
<sequence>MESRKQQAIELEKKKHLADALLQWQIVSAANPEDQDARQAIVRLESAIRARLDSIREQVKKPSPPEQLRILHLRTLALQPGNQEAIAALKKLEWTTADQAASDKSASMANWQRKPAISVPRNTPQVAPSPKASQTSSSTNLAQFNRLLDLAEQSLRDQRWEHAGELLLQASDLSQSDASGRLITMKKQLSQQYYALGMRVFTSNLEQAIDDLQTSLWFDPDNIKARIQLSRASKMKQNLEEIRNPK</sequence>
<protein>
    <submittedName>
        <fullName evidence="2">Uncharacterized protein</fullName>
    </submittedName>
</protein>
<dbReference type="Gene3D" id="1.25.40.10">
    <property type="entry name" value="Tetratricopeptide repeat domain"/>
    <property type="match status" value="1"/>
</dbReference>
<evidence type="ECO:0000313" key="3">
    <source>
        <dbReference type="Proteomes" id="UP000663992"/>
    </source>
</evidence>
<dbReference type="Proteomes" id="UP000663992">
    <property type="component" value="Unassembled WGS sequence"/>
</dbReference>
<comment type="caution">
    <text evidence="2">The sequence shown here is derived from an EMBL/GenBank/DDBJ whole genome shotgun (WGS) entry which is preliminary data.</text>
</comment>
<dbReference type="SUPFAM" id="SSF48452">
    <property type="entry name" value="TPR-like"/>
    <property type="match status" value="1"/>
</dbReference>
<dbReference type="RefSeq" id="WP_206595603.1">
    <property type="nucleotide sequence ID" value="NZ_JAFKCS010000021.1"/>
</dbReference>
<evidence type="ECO:0000256" key="1">
    <source>
        <dbReference type="SAM" id="MobiDB-lite"/>
    </source>
</evidence>
<keyword evidence="3" id="KW-1185">Reference proteome</keyword>